<accession>A0A0D7WXD3</accession>
<name>A0A0D7WXD3_9BACL</name>
<evidence type="ECO:0000313" key="1">
    <source>
        <dbReference type="EMBL" id="KJD43383.1"/>
    </source>
</evidence>
<dbReference type="EMBL" id="JTHP01000059">
    <property type="protein sequence ID" value="KJD43383.1"/>
    <property type="molecule type" value="Genomic_DNA"/>
</dbReference>
<sequence length="64" mass="7017">MATKMNYKTRMDITSDNHKCTNCGHVDHTGGEATITLPYCGACGKVVLDITQKFCCWCGVEVES</sequence>
<keyword evidence="2" id="KW-1185">Reference proteome</keyword>
<evidence type="ECO:0000313" key="2">
    <source>
        <dbReference type="Proteomes" id="UP000032534"/>
    </source>
</evidence>
<proteinExistence type="predicted"/>
<dbReference type="Proteomes" id="UP000032534">
    <property type="component" value="Unassembled WGS sequence"/>
</dbReference>
<gene>
    <name evidence="1" type="ORF">QD47_23045</name>
</gene>
<comment type="caution">
    <text evidence="1">The sequence shown here is derived from an EMBL/GenBank/DDBJ whole genome shotgun (WGS) entry which is preliminary data.</text>
</comment>
<reference evidence="1 2" key="1">
    <citation type="submission" date="2014-11" db="EMBL/GenBank/DDBJ databases">
        <title>Draft Genome Sequences of Paenibacillus polymyxa NRRL B-30509 and Paenibacillus terrae NRRL B-30644, Strains from a Poultry Environment that Produce Tridecaptin A and Paenicidins.</title>
        <authorList>
            <person name="van Belkum M.J."/>
            <person name="Lohans C.T."/>
            <person name="Vederas J.C."/>
        </authorList>
    </citation>
    <scope>NUCLEOTIDE SEQUENCE [LARGE SCALE GENOMIC DNA]</scope>
    <source>
        <strain evidence="1 2">NRRL B-30644</strain>
    </source>
</reference>
<protein>
    <recommendedName>
        <fullName evidence="3">DZANK-type domain-containing protein</fullName>
    </recommendedName>
</protein>
<dbReference type="PATRIC" id="fig|159743.3.peg.5128"/>
<organism evidence="1 2">
    <name type="scientific">Paenibacillus terrae</name>
    <dbReference type="NCBI Taxonomy" id="159743"/>
    <lineage>
        <taxon>Bacteria</taxon>
        <taxon>Bacillati</taxon>
        <taxon>Bacillota</taxon>
        <taxon>Bacilli</taxon>
        <taxon>Bacillales</taxon>
        <taxon>Paenibacillaceae</taxon>
        <taxon>Paenibacillus</taxon>
    </lineage>
</organism>
<dbReference type="AlphaFoldDB" id="A0A0D7WXD3"/>
<evidence type="ECO:0008006" key="3">
    <source>
        <dbReference type="Google" id="ProtNLM"/>
    </source>
</evidence>